<protein>
    <submittedName>
        <fullName evidence="2">Uncharacterized protein</fullName>
    </submittedName>
</protein>
<keyword evidence="3" id="KW-1185">Reference proteome</keyword>
<dbReference type="Proteomes" id="UP000807769">
    <property type="component" value="Unassembled WGS sequence"/>
</dbReference>
<gene>
    <name evidence="2" type="ORF">BJ212DRAFT_1487954</name>
</gene>
<dbReference type="EMBL" id="JABBWG010000112">
    <property type="protein sequence ID" value="KAG1800567.1"/>
    <property type="molecule type" value="Genomic_DNA"/>
</dbReference>
<proteinExistence type="predicted"/>
<organism evidence="2 3">
    <name type="scientific">Suillus subaureus</name>
    <dbReference type="NCBI Taxonomy" id="48587"/>
    <lineage>
        <taxon>Eukaryota</taxon>
        <taxon>Fungi</taxon>
        <taxon>Dikarya</taxon>
        <taxon>Basidiomycota</taxon>
        <taxon>Agaricomycotina</taxon>
        <taxon>Agaricomycetes</taxon>
        <taxon>Agaricomycetidae</taxon>
        <taxon>Boletales</taxon>
        <taxon>Suillineae</taxon>
        <taxon>Suillaceae</taxon>
        <taxon>Suillus</taxon>
    </lineage>
</organism>
<dbReference type="AlphaFoldDB" id="A0A9P7DQG1"/>
<sequence length="303" mass="33094">MVPAKTLEKKSPMGKKSLAANTTIPRNHLHQDDIEALPGAVMNLESAEKYLASVLLCQADKLLTLLHLTGILFQITQMVKPIPLAVTNTIWVMAFILKHQAASEIADVVAKAAAEQLSNSLSTNIVNNVIAAIALQVATIHTTAETIRDALAHSLNLRNSLEWEKEEERNDLKTAAEQIEDVVDTLYESIKDCNNSYKLLTPSLEFTQDHLNNLTSHLTQHPGPLLQAKPTMPPPTHPTYSSVAATHLPPPFDKAVARASLCAKQILLDPMLGLLRTRIVATVSSLIRATADVESRPYKCKAS</sequence>
<accession>A0A9P7DQG1</accession>
<keyword evidence="1" id="KW-0175">Coiled coil</keyword>
<name>A0A9P7DQG1_9AGAM</name>
<evidence type="ECO:0000256" key="1">
    <source>
        <dbReference type="SAM" id="Coils"/>
    </source>
</evidence>
<dbReference type="OrthoDB" id="2688221at2759"/>
<evidence type="ECO:0000313" key="3">
    <source>
        <dbReference type="Proteomes" id="UP000807769"/>
    </source>
</evidence>
<dbReference type="GeneID" id="64635348"/>
<comment type="caution">
    <text evidence="2">The sequence shown here is derived from an EMBL/GenBank/DDBJ whole genome shotgun (WGS) entry which is preliminary data.</text>
</comment>
<evidence type="ECO:0000313" key="2">
    <source>
        <dbReference type="EMBL" id="KAG1800567.1"/>
    </source>
</evidence>
<reference evidence="2" key="1">
    <citation type="journal article" date="2020" name="New Phytol.">
        <title>Comparative genomics reveals dynamic genome evolution in host specialist ectomycorrhizal fungi.</title>
        <authorList>
            <person name="Lofgren L.A."/>
            <person name="Nguyen N.H."/>
            <person name="Vilgalys R."/>
            <person name="Ruytinx J."/>
            <person name="Liao H.L."/>
            <person name="Branco S."/>
            <person name="Kuo A."/>
            <person name="LaButti K."/>
            <person name="Lipzen A."/>
            <person name="Andreopoulos W."/>
            <person name="Pangilinan J."/>
            <person name="Riley R."/>
            <person name="Hundley H."/>
            <person name="Na H."/>
            <person name="Barry K."/>
            <person name="Grigoriev I.V."/>
            <person name="Stajich J.E."/>
            <person name="Kennedy P.G."/>
        </authorList>
    </citation>
    <scope>NUCLEOTIDE SEQUENCE</scope>
    <source>
        <strain evidence="2">MN1</strain>
    </source>
</reference>
<feature type="coiled-coil region" evidence="1">
    <location>
        <begin position="158"/>
        <end position="185"/>
    </location>
</feature>
<dbReference type="RefSeq" id="XP_041185899.1">
    <property type="nucleotide sequence ID" value="XM_041341332.1"/>
</dbReference>